<evidence type="ECO:0000313" key="6">
    <source>
        <dbReference type="EMBL" id="STO72871.1"/>
    </source>
</evidence>
<reference evidence="3 12" key="4">
    <citation type="journal article" date="2022" name="Front. Microbiol.">
        <title>Commensal bacteria contribute to the growth of multidrug-resistant Avibacterium paragallinarum in chickens.</title>
        <authorList>
            <person name="Zhu J."/>
            <person name="Chen Y."/>
            <person name="Wu Y."/>
            <person name="Wang Y."/>
            <person name="Zhu K."/>
        </authorList>
    </citation>
    <scope>NUCLEOTIDE SEQUENCE [LARGE SCALE GENOMIC DNA]</scope>
    <source>
        <strain evidence="3 12">AV25</strain>
    </source>
</reference>
<evidence type="ECO:0000256" key="1">
    <source>
        <dbReference type="SAM" id="Phobius"/>
    </source>
</evidence>
<dbReference type="RefSeq" id="WP_017805119.1">
    <property type="nucleotide sequence ID" value="NZ_CP081939.1"/>
</dbReference>
<dbReference type="GO" id="GO:0051301">
    <property type="term" value="P:cell division"/>
    <property type="evidence" value="ECO:0007669"/>
    <property type="project" value="UniProtKB-KW"/>
</dbReference>
<dbReference type="PANTHER" id="PTHR38687:SF2">
    <property type="entry name" value="CELL DIVISION PROTEIN FTSN"/>
    <property type="match status" value="1"/>
</dbReference>
<evidence type="ECO:0000313" key="10">
    <source>
        <dbReference type="Proteomes" id="UP000254620"/>
    </source>
</evidence>
<organism evidence="5 11">
    <name type="scientific">Avibacterium paragallinarum</name>
    <name type="common">Haemophilus gallinarum</name>
    <dbReference type="NCBI Taxonomy" id="728"/>
    <lineage>
        <taxon>Bacteria</taxon>
        <taxon>Pseudomonadati</taxon>
        <taxon>Pseudomonadota</taxon>
        <taxon>Gammaproteobacteria</taxon>
        <taxon>Pasteurellales</taxon>
        <taxon>Pasteurellaceae</taxon>
        <taxon>Avibacterium</taxon>
    </lineage>
</organism>
<dbReference type="EMBL" id="UGHK01000002">
    <property type="protein sequence ID" value="STO72871.1"/>
    <property type="molecule type" value="Genomic_DNA"/>
</dbReference>
<keyword evidence="6" id="KW-0131">Cell cycle</keyword>
<proteinExistence type="predicted"/>
<keyword evidence="1" id="KW-0812">Transmembrane</keyword>
<keyword evidence="6" id="KW-0132">Cell division</keyword>
<evidence type="ECO:0000313" key="11">
    <source>
        <dbReference type="Proteomes" id="UP000294229"/>
    </source>
</evidence>
<feature type="domain" description="SPOR" evidence="2">
    <location>
        <begin position="147"/>
        <end position="220"/>
    </location>
</feature>
<keyword evidence="1" id="KW-0472">Membrane</keyword>
<protein>
    <submittedName>
        <fullName evidence="6">Cell division protein FtsN</fullName>
    </submittedName>
    <submittedName>
        <fullName evidence="5">SPOR domain-containing protein</fullName>
    </submittedName>
</protein>
<sequence>MAQRDYATRRTGKAKKKKNNTPLILTAVLVIIALFAGGLYFLKEKSTEIAPVVIPQEKKTPKSVLPSPPEEVWSYIKALETRTVPIDNDPKSLEKNMRLTAEQKKVLLEMEKEQKANHLKQIEEQTKVRAVDVADNMQTNSLANKASSNEKKFGLQCGAFKSRQQAENIQANLIMSGLNARINSTDNWNRVMVGPVGNRDEAQAVLSKVKAITPCVIIGM</sequence>
<dbReference type="EMBL" id="RQXS01000037">
    <property type="protein sequence ID" value="RZN58102.1"/>
    <property type="molecule type" value="Genomic_DNA"/>
</dbReference>
<dbReference type="GO" id="GO:0042834">
    <property type="term" value="F:peptidoglycan binding"/>
    <property type="evidence" value="ECO:0007669"/>
    <property type="project" value="InterPro"/>
</dbReference>
<dbReference type="Proteomes" id="UP001347884">
    <property type="component" value="Unassembled WGS sequence"/>
</dbReference>
<dbReference type="SUPFAM" id="SSF110997">
    <property type="entry name" value="Sporulation related repeat"/>
    <property type="match status" value="1"/>
</dbReference>
<keyword evidence="1" id="KW-1133">Transmembrane helix</keyword>
<evidence type="ECO:0000313" key="3">
    <source>
        <dbReference type="EMBL" id="MEE6040744.1"/>
    </source>
</evidence>
<dbReference type="STRING" id="728.VY92_10780"/>
<evidence type="ECO:0000313" key="7">
    <source>
        <dbReference type="EMBL" id="SUV40876.1"/>
    </source>
</evidence>
<name>A0A0F5F0G7_AVIPA</name>
<dbReference type="Proteomes" id="UP000254620">
    <property type="component" value="Unassembled WGS sequence"/>
</dbReference>
<dbReference type="Proteomes" id="UP000254465">
    <property type="component" value="Unassembled WGS sequence"/>
</dbReference>
<dbReference type="EMBL" id="QJPJ01000004">
    <property type="protein sequence ID" value="PXZ39765.1"/>
    <property type="molecule type" value="Genomic_DNA"/>
</dbReference>
<dbReference type="EMBL" id="UFSW01000003">
    <property type="protein sequence ID" value="SUV40876.1"/>
    <property type="molecule type" value="Genomic_DNA"/>
</dbReference>
<dbReference type="OrthoDB" id="8558195at2"/>
<reference evidence="4 8" key="1">
    <citation type="submission" date="2018-06" db="EMBL/GenBank/DDBJ databases">
        <authorList>
            <person name="Teymurazov M."/>
            <person name="Kislichkina A."/>
            <person name="Abaymova A."/>
            <person name="Mukhina T."/>
            <person name="Mayskaya N."/>
            <person name="Svetoch E."/>
            <person name="Bogun A."/>
        </authorList>
    </citation>
    <scope>NUCLEOTIDE SEQUENCE [LARGE SCALE GENOMIC DNA]</scope>
    <source>
        <strain evidence="4 8">SCPM-O-B-8406</strain>
    </source>
</reference>
<evidence type="ECO:0000313" key="4">
    <source>
        <dbReference type="EMBL" id="PXZ39765.1"/>
    </source>
</evidence>
<reference evidence="9 10" key="2">
    <citation type="submission" date="2018-06" db="EMBL/GenBank/DDBJ databases">
        <authorList>
            <consortium name="Pathogen Informatics"/>
            <person name="Doyle S."/>
        </authorList>
    </citation>
    <scope>NUCLEOTIDE SEQUENCE [LARGE SCALE GENOMIC DNA]</scope>
    <source>
        <strain evidence="7 10">NCTC10926</strain>
        <strain evidence="6 9">NCTC11296</strain>
    </source>
</reference>
<dbReference type="Proteomes" id="UP000294229">
    <property type="component" value="Unassembled WGS sequence"/>
</dbReference>
<dbReference type="Proteomes" id="UP000247594">
    <property type="component" value="Unassembled WGS sequence"/>
</dbReference>
<gene>
    <name evidence="6" type="primary">ftsN</name>
    <name evidence="4" type="ORF">DM482_03250</name>
    <name evidence="5" type="ORF">EIG79_08060</name>
    <name evidence="3" type="ORF">M5S13_02410</name>
    <name evidence="7" type="ORF">NCTC10926_02936</name>
    <name evidence="6" type="ORF">NCTC11296_02815</name>
</gene>
<dbReference type="PANTHER" id="PTHR38687">
    <property type="entry name" value="CELL DIVISION PROTEIN DEDD-RELATED"/>
    <property type="match status" value="1"/>
</dbReference>
<evidence type="ECO:0000259" key="2">
    <source>
        <dbReference type="PROSITE" id="PS51724"/>
    </source>
</evidence>
<evidence type="ECO:0000313" key="8">
    <source>
        <dbReference type="Proteomes" id="UP000247594"/>
    </source>
</evidence>
<dbReference type="EMBL" id="JAMDKF010000004">
    <property type="protein sequence ID" value="MEE6040744.1"/>
    <property type="molecule type" value="Genomic_DNA"/>
</dbReference>
<dbReference type="Pfam" id="PF05036">
    <property type="entry name" value="SPOR"/>
    <property type="match status" value="1"/>
</dbReference>
<dbReference type="PROSITE" id="PS51724">
    <property type="entry name" value="SPOR"/>
    <property type="match status" value="1"/>
</dbReference>
<dbReference type="InterPro" id="IPR052521">
    <property type="entry name" value="Cell_div_SPOR-domain"/>
</dbReference>
<dbReference type="Gene3D" id="3.30.70.1070">
    <property type="entry name" value="Sporulation related repeat"/>
    <property type="match status" value="1"/>
</dbReference>
<reference evidence="3" key="5">
    <citation type="submission" date="2022-05" db="EMBL/GenBank/DDBJ databases">
        <authorList>
            <person name="Chen Y."/>
            <person name="Zhu J."/>
            <person name="Zhu K."/>
        </authorList>
    </citation>
    <scope>NUCLEOTIDE SEQUENCE</scope>
    <source>
        <strain evidence="3">AV25</strain>
    </source>
</reference>
<dbReference type="InterPro" id="IPR036680">
    <property type="entry name" value="SPOR-like_sf"/>
</dbReference>
<dbReference type="AlphaFoldDB" id="A0A0F5F0G7"/>
<evidence type="ECO:0000313" key="12">
    <source>
        <dbReference type="Proteomes" id="UP001347884"/>
    </source>
</evidence>
<keyword evidence="12" id="KW-1185">Reference proteome</keyword>
<evidence type="ECO:0000313" key="9">
    <source>
        <dbReference type="Proteomes" id="UP000254465"/>
    </source>
</evidence>
<evidence type="ECO:0000313" key="5">
    <source>
        <dbReference type="EMBL" id="RZN58102.1"/>
    </source>
</evidence>
<accession>A0A0F5F0G7</accession>
<dbReference type="InterPro" id="IPR007730">
    <property type="entry name" value="SPOR-like_dom"/>
</dbReference>
<feature type="transmembrane region" description="Helical" evidence="1">
    <location>
        <begin position="21"/>
        <end position="42"/>
    </location>
</feature>
<dbReference type="eggNOG" id="COG3087">
    <property type="taxonomic scope" value="Bacteria"/>
</dbReference>
<reference evidence="5 11" key="3">
    <citation type="submission" date="2018-11" db="EMBL/GenBank/DDBJ databases">
        <title>Sequencing Av. paragallinarum serogroups.</title>
        <authorList>
            <person name="Hellmuth J.E."/>
            <person name="Boucher C.E."/>
            <person name="Cason E.D."/>
        </authorList>
    </citation>
    <scope>NUCLEOTIDE SEQUENCE [LARGE SCALE GENOMIC DNA]</scope>
    <source>
        <strain evidence="5 11">SA-3</strain>
    </source>
</reference>